<dbReference type="InterPro" id="IPR050173">
    <property type="entry name" value="ABC_transporter_C-like"/>
</dbReference>
<comment type="subcellular location">
    <subcellularLocation>
        <location evidence="1">Vacuole membrane</location>
        <topology evidence="1">Multi-pass membrane protein</topology>
    </subcellularLocation>
</comment>
<dbReference type="InterPro" id="IPR017871">
    <property type="entry name" value="ABC_transporter-like_CS"/>
</dbReference>
<dbReference type="GO" id="GO:0140359">
    <property type="term" value="F:ABC-type transporter activity"/>
    <property type="evidence" value="ECO:0007669"/>
    <property type="project" value="InterPro"/>
</dbReference>
<evidence type="ECO:0000256" key="7">
    <source>
        <dbReference type="ARBA" id="ARBA00022989"/>
    </source>
</evidence>
<dbReference type="FunFam" id="3.40.50.300:FF:000163">
    <property type="entry name" value="Multidrug resistance-associated protein member 4"/>
    <property type="match status" value="1"/>
</dbReference>
<dbReference type="GO" id="GO:0005774">
    <property type="term" value="C:vacuolar membrane"/>
    <property type="evidence" value="ECO:0007669"/>
    <property type="project" value="UniProtKB-SubCell"/>
</dbReference>
<dbReference type="Pfam" id="PF00005">
    <property type="entry name" value="ABC_tran"/>
    <property type="match status" value="1"/>
</dbReference>
<evidence type="ECO:0000256" key="8">
    <source>
        <dbReference type="ARBA" id="ARBA00023136"/>
    </source>
</evidence>
<evidence type="ECO:0000313" key="13">
    <source>
        <dbReference type="Proteomes" id="UP000821853"/>
    </source>
</evidence>
<comment type="caution">
    <text evidence="12">The sequence shown here is derived from an EMBL/GenBank/DDBJ whole genome shotgun (WGS) entry which is preliminary data.</text>
</comment>
<evidence type="ECO:0000256" key="2">
    <source>
        <dbReference type="ARBA" id="ARBA00022448"/>
    </source>
</evidence>
<dbReference type="Gene3D" id="3.40.50.300">
    <property type="entry name" value="P-loop containing nucleotide triphosphate hydrolases"/>
    <property type="match status" value="1"/>
</dbReference>
<dbReference type="SUPFAM" id="SSF52540">
    <property type="entry name" value="P-loop containing nucleoside triphosphate hydrolases"/>
    <property type="match status" value="1"/>
</dbReference>
<dbReference type="InterPro" id="IPR027417">
    <property type="entry name" value="P-loop_NTPase"/>
</dbReference>
<accession>A0A9J6FQL9</accession>
<keyword evidence="5" id="KW-0547">Nucleotide-binding</keyword>
<keyword evidence="6" id="KW-0067">ATP-binding</keyword>
<reference evidence="12 13" key="1">
    <citation type="journal article" date="2020" name="Cell">
        <title>Large-Scale Comparative Analyses of Tick Genomes Elucidate Their Genetic Diversity and Vector Capacities.</title>
        <authorList>
            <consortium name="Tick Genome and Microbiome Consortium (TIGMIC)"/>
            <person name="Jia N."/>
            <person name="Wang J."/>
            <person name="Shi W."/>
            <person name="Du L."/>
            <person name="Sun Y."/>
            <person name="Zhan W."/>
            <person name="Jiang J.F."/>
            <person name="Wang Q."/>
            <person name="Zhang B."/>
            <person name="Ji P."/>
            <person name="Bell-Sakyi L."/>
            <person name="Cui X.M."/>
            <person name="Yuan T.T."/>
            <person name="Jiang B.G."/>
            <person name="Yang W.F."/>
            <person name="Lam T.T."/>
            <person name="Chang Q.C."/>
            <person name="Ding S.J."/>
            <person name="Wang X.J."/>
            <person name="Zhu J.G."/>
            <person name="Ruan X.D."/>
            <person name="Zhao L."/>
            <person name="Wei J.T."/>
            <person name="Ye R.Z."/>
            <person name="Que T.C."/>
            <person name="Du C.H."/>
            <person name="Zhou Y.H."/>
            <person name="Cheng J.X."/>
            <person name="Dai P.F."/>
            <person name="Guo W.B."/>
            <person name="Han X.H."/>
            <person name="Huang E.J."/>
            <person name="Li L.F."/>
            <person name="Wei W."/>
            <person name="Gao Y.C."/>
            <person name="Liu J.Z."/>
            <person name="Shao H.Z."/>
            <person name="Wang X."/>
            <person name="Wang C.C."/>
            <person name="Yang T.C."/>
            <person name="Huo Q.B."/>
            <person name="Li W."/>
            <person name="Chen H.Y."/>
            <person name="Chen S.E."/>
            <person name="Zhou L.G."/>
            <person name="Ni X.B."/>
            <person name="Tian J.H."/>
            <person name="Sheng Y."/>
            <person name="Liu T."/>
            <person name="Pan Y.S."/>
            <person name="Xia L.Y."/>
            <person name="Li J."/>
            <person name="Zhao F."/>
            <person name="Cao W.C."/>
        </authorList>
    </citation>
    <scope>NUCLEOTIDE SEQUENCE [LARGE SCALE GENOMIC DNA]</scope>
    <source>
        <strain evidence="12">HaeL-2018</strain>
    </source>
</reference>
<dbReference type="InterPro" id="IPR003593">
    <property type="entry name" value="AAA+_ATPase"/>
</dbReference>
<dbReference type="EMBL" id="JABSTR010000003">
    <property type="protein sequence ID" value="KAH9365075.1"/>
    <property type="molecule type" value="Genomic_DNA"/>
</dbReference>
<evidence type="ECO:0008006" key="14">
    <source>
        <dbReference type="Google" id="ProtNLM"/>
    </source>
</evidence>
<evidence type="ECO:0000256" key="4">
    <source>
        <dbReference type="ARBA" id="ARBA00022737"/>
    </source>
</evidence>
<dbReference type="InterPro" id="IPR011527">
    <property type="entry name" value="ABC1_TM_dom"/>
</dbReference>
<feature type="domain" description="ABC transmembrane type-1" evidence="11">
    <location>
        <begin position="98"/>
        <end position="222"/>
    </location>
</feature>
<dbReference type="Gene3D" id="1.20.1560.10">
    <property type="entry name" value="ABC transporter type 1, transmembrane domain"/>
    <property type="match status" value="1"/>
</dbReference>
<gene>
    <name evidence="12" type="ORF">HPB48_017275</name>
</gene>
<dbReference type="OMA" id="KAHMANF"/>
<keyword evidence="7 9" id="KW-1133">Transmembrane helix</keyword>
<dbReference type="SUPFAM" id="SSF90123">
    <property type="entry name" value="ABC transporter transmembrane region"/>
    <property type="match status" value="1"/>
</dbReference>
<keyword evidence="2" id="KW-0813">Transport</keyword>
<proteinExistence type="predicted"/>
<keyword evidence="8 9" id="KW-0472">Membrane</keyword>
<dbReference type="CDD" id="cd03244">
    <property type="entry name" value="ABCC_MRP_domain2"/>
    <property type="match status" value="1"/>
</dbReference>
<keyword evidence="13" id="KW-1185">Reference proteome</keyword>
<dbReference type="OrthoDB" id="6506624at2759"/>
<evidence type="ECO:0000256" key="1">
    <source>
        <dbReference type="ARBA" id="ARBA00004128"/>
    </source>
</evidence>
<evidence type="ECO:0000256" key="9">
    <source>
        <dbReference type="SAM" id="Phobius"/>
    </source>
</evidence>
<evidence type="ECO:0000256" key="6">
    <source>
        <dbReference type="ARBA" id="ARBA00022840"/>
    </source>
</evidence>
<dbReference type="PROSITE" id="PS50929">
    <property type="entry name" value="ABC_TM1F"/>
    <property type="match status" value="1"/>
</dbReference>
<name>A0A9J6FQL9_HAELO</name>
<dbReference type="Proteomes" id="UP000821853">
    <property type="component" value="Unassembled WGS sequence"/>
</dbReference>
<feature type="domain" description="ABC transporter" evidence="10">
    <location>
        <begin position="272"/>
        <end position="507"/>
    </location>
</feature>
<dbReference type="GO" id="GO:0005524">
    <property type="term" value="F:ATP binding"/>
    <property type="evidence" value="ECO:0007669"/>
    <property type="project" value="UniProtKB-KW"/>
</dbReference>
<organism evidence="12 13">
    <name type="scientific">Haemaphysalis longicornis</name>
    <name type="common">Bush tick</name>
    <dbReference type="NCBI Taxonomy" id="44386"/>
    <lineage>
        <taxon>Eukaryota</taxon>
        <taxon>Metazoa</taxon>
        <taxon>Ecdysozoa</taxon>
        <taxon>Arthropoda</taxon>
        <taxon>Chelicerata</taxon>
        <taxon>Arachnida</taxon>
        <taxon>Acari</taxon>
        <taxon>Parasitiformes</taxon>
        <taxon>Ixodida</taxon>
        <taxon>Ixodoidea</taxon>
        <taxon>Ixodidae</taxon>
        <taxon>Haemaphysalinae</taxon>
        <taxon>Haemaphysalis</taxon>
    </lineage>
</organism>
<dbReference type="GO" id="GO:0016887">
    <property type="term" value="F:ATP hydrolysis activity"/>
    <property type="evidence" value="ECO:0007669"/>
    <property type="project" value="InterPro"/>
</dbReference>
<dbReference type="PANTHER" id="PTHR24223:SF443">
    <property type="entry name" value="MULTIDRUG-RESISTANCE LIKE PROTEIN 1, ISOFORM I"/>
    <property type="match status" value="1"/>
</dbReference>
<evidence type="ECO:0000259" key="10">
    <source>
        <dbReference type="PROSITE" id="PS50893"/>
    </source>
</evidence>
<feature type="transmembrane region" description="Helical" evidence="9">
    <location>
        <begin position="88"/>
        <end position="110"/>
    </location>
</feature>
<dbReference type="VEuPathDB" id="VectorBase:HLOH_057239"/>
<sequence>MSGPCLLLALLSLAARAATVGFFLYWIKLWTDAISSADDAGQSDAVWIGVLIILCLCDRRLPALPDYQNSGADVQRDFRQARRGGTQAPAACVFGAMAIAVFLVVAAVSVRAANALRSLESARWSRVLQHLTETRDSITTVRCFGAVTLFQKRFYRLLDEVVRPHWAMFACMRLMRVSGAMAGLFAILVAMGTLVLSNPPPSKSSVGLALSSVMSVRTGTGPWHVALLKAVIAAHTKLTLVLYANEKPKPTITPRFAPKRKDRDTWPQKGEIVFENFSASYKPGVLPPVLNNLSFVIKPNEKVGVVGRTGAGKSSLILALLRVLKPSCGRIVMDKADISSVALRKLRSVITVIPQEPYLMKGSLRDNLDGMRCHSDEQVWEALRKAHMANFVSSHPCGLLLEVDDGAENLSSGQRQLLCLARALLRAPRVLLLDEATSRLDGDTDRLIQQTLKEGFAASTVLTVAHRLHTVLHCDRILVMKDGSVAEFASVGELAANSNSIFSAMARAAGIDLSTFAKSAPFVRLK</sequence>
<protein>
    <recommendedName>
        <fullName evidence="14">ABC transporter</fullName>
    </recommendedName>
</protein>
<evidence type="ECO:0000259" key="11">
    <source>
        <dbReference type="PROSITE" id="PS50929"/>
    </source>
</evidence>
<keyword evidence="3 9" id="KW-0812">Transmembrane</keyword>
<dbReference type="PANTHER" id="PTHR24223">
    <property type="entry name" value="ATP-BINDING CASSETTE SUB-FAMILY C"/>
    <property type="match status" value="1"/>
</dbReference>
<evidence type="ECO:0000313" key="12">
    <source>
        <dbReference type="EMBL" id="KAH9365075.1"/>
    </source>
</evidence>
<dbReference type="PROSITE" id="PS00211">
    <property type="entry name" value="ABC_TRANSPORTER_1"/>
    <property type="match status" value="1"/>
</dbReference>
<dbReference type="Pfam" id="PF00664">
    <property type="entry name" value="ABC_membrane"/>
    <property type="match status" value="1"/>
</dbReference>
<feature type="transmembrane region" description="Helical" evidence="9">
    <location>
        <begin position="177"/>
        <end position="196"/>
    </location>
</feature>
<evidence type="ECO:0000256" key="5">
    <source>
        <dbReference type="ARBA" id="ARBA00022741"/>
    </source>
</evidence>
<dbReference type="PROSITE" id="PS50893">
    <property type="entry name" value="ABC_TRANSPORTER_2"/>
    <property type="match status" value="1"/>
</dbReference>
<dbReference type="SMART" id="SM00382">
    <property type="entry name" value="AAA"/>
    <property type="match status" value="1"/>
</dbReference>
<dbReference type="InterPro" id="IPR036640">
    <property type="entry name" value="ABC1_TM_sf"/>
</dbReference>
<keyword evidence="4" id="KW-0677">Repeat</keyword>
<dbReference type="InterPro" id="IPR003439">
    <property type="entry name" value="ABC_transporter-like_ATP-bd"/>
</dbReference>
<evidence type="ECO:0000256" key="3">
    <source>
        <dbReference type="ARBA" id="ARBA00022692"/>
    </source>
</evidence>
<dbReference type="AlphaFoldDB" id="A0A9J6FQL9"/>